<organism evidence="6 7">
    <name type="scientific">Piloderma croceum (strain F 1598)</name>
    <dbReference type="NCBI Taxonomy" id="765440"/>
    <lineage>
        <taxon>Eukaryota</taxon>
        <taxon>Fungi</taxon>
        <taxon>Dikarya</taxon>
        <taxon>Basidiomycota</taxon>
        <taxon>Agaricomycotina</taxon>
        <taxon>Agaricomycetes</taxon>
        <taxon>Agaricomycetidae</taxon>
        <taxon>Atheliales</taxon>
        <taxon>Atheliaceae</taxon>
        <taxon>Piloderma</taxon>
    </lineage>
</organism>
<reference evidence="7" key="2">
    <citation type="submission" date="2015-01" db="EMBL/GenBank/DDBJ databases">
        <title>Evolutionary Origins and Diversification of the Mycorrhizal Mutualists.</title>
        <authorList>
            <consortium name="DOE Joint Genome Institute"/>
            <consortium name="Mycorrhizal Genomics Consortium"/>
            <person name="Kohler A."/>
            <person name="Kuo A."/>
            <person name="Nagy L.G."/>
            <person name="Floudas D."/>
            <person name="Copeland A."/>
            <person name="Barry K.W."/>
            <person name="Cichocki N."/>
            <person name="Veneault-Fourrey C."/>
            <person name="LaButti K."/>
            <person name="Lindquist E.A."/>
            <person name="Lipzen A."/>
            <person name="Lundell T."/>
            <person name="Morin E."/>
            <person name="Murat C."/>
            <person name="Riley R."/>
            <person name="Ohm R."/>
            <person name="Sun H."/>
            <person name="Tunlid A."/>
            <person name="Henrissat B."/>
            <person name="Grigoriev I.V."/>
            <person name="Hibbett D.S."/>
            <person name="Martin F."/>
        </authorList>
    </citation>
    <scope>NUCLEOTIDE SEQUENCE [LARGE SCALE GENOMIC DNA]</scope>
    <source>
        <strain evidence="7">F 1598</strain>
    </source>
</reference>
<keyword evidence="2" id="KW-0479">Metal-binding</keyword>
<evidence type="ECO:0000313" key="6">
    <source>
        <dbReference type="EMBL" id="KIM71536.1"/>
    </source>
</evidence>
<evidence type="ECO:0000256" key="4">
    <source>
        <dbReference type="ARBA" id="ARBA00022833"/>
    </source>
</evidence>
<accession>A0A0C3EUN6</accession>
<evidence type="ECO:0008006" key="8">
    <source>
        <dbReference type="Google" id="ProtNLM"/>
    </source>
</evidence>
<evidence type="ECO:0000313" key="7">
    <source>
        <dbReference type="Proteomes" id="UP000054166"/>
    </source>
</evidence>
<protein>
    <recommendedName>
        <fullName evidence="8">HAT C-terminal dimerisation domain-containing protein</fullName>
    </recommendedName>
</protein>
<dbReference type="EMBL" id="KN833281">
    <property type="protein sequence ID" value="KIM71536.1"/>
    <property type="molecule type" value="Genomic_DNA"/>
</dbReference>
<dbReference type="PANTHER" id="PTHR46481">
    <property type="entry name" value="ZINC FINGER BED DOMAIN-CONTAINING PROTEIN 4"/>
    <property type="match status" value="1"/>
</dbReference>
<dbReference type="InterPro" id="IPR012337">
    <property type="entry name" value="RNaseH-like_sf"/>
</dbReference>
<keyword evidence="3" id="KW-0863">Zinc-finger</keyword>
<sequence length="174" mass="20061">VRKLSFAVVHSTTIALPAWRDACAAHSLHVRLIPRDVKTRWNSTYDMLNVAVEYREVIDDITANKSLKLRQYELDDEGWDIIKDLLRVLKETTLFFSQDTVATIAHVIPTMDRIDTMLSSSSTEPLSPSVKHALSFVQKIMDKYYSKTDLSNVYRIAMGLLPFLHPQMKLKYFQ</sequence>
<evidence type="ECO:0000256" key="1">
    <source>
        <dbReference type="ARBA" id="ARBA00004123"/>
    </source>
</evidence>
<proteinExistence type="predicted"/>
<dbReference type="PANTHER" id="PTHR46481:SF10">
    <property type="entry name" value="ZINC FINGER BED DOMAIN-CONTAINING PROTEIN 39"/>
    <property type="match status" value="1"/>
</dbReference>
<dbReference type="AlphaFoldDB" id="A0A0C3EUN6"/>
<keyword evidence="4" id="KW-0862">Zinc</keyword>
<dbReference type="HOGENOM" id="CLU_099691_1_0_1"/>
<keyword evidence="7" id="KW-1185">Reference proteome</keyword>
<dbReference type="SUPFAM" id="SSF53098">
    <property type="entry name" value="Ribonuclease H-like"/>
    <property type="match status" value="1"/>
</dbReference>
<feature type="non-terminal residue" evidence="6">
    <location>
        <position position="1"/>
    </location>
</feature>
<reference evidence="6 7" key="1">
    <citation type="submission" date="2014-04" db="EMBL/GenBank/DDBJ databases">
        <authorList>
            <consortium name="DOE Joint Genome Institute"/>
            <person name="Kuo A."/>
            <person name="Tarkka M."/>
            <person name="Buscot F."/>
            <person name="Kohler A."/>
            <person name="Nagy L.G."/>
            <person name="Floudas D."/>
            <person name="Copeland A."/>
            <person name="Barry K.W."/>
            <person name="Cichocki N."/>
            <person name="Veneault-Fourrey C."/>
            <person name="LaButti K."/>
            <person name="Lindquist E.A."/>
            <person name="Lipzen A."/>
            <person name="Lundell T."/>
            <person name="Morin E."/>
            <person name="Murat C."/>
            <person name="Sun H."/>
            <person name="Tunlid A."/>
            <person name="Henrissat B."/>
            <person name="Grigoriev I.V."/>
            <person name="Hibbett D.S."/>
            <person name="Martin F."/>
            <person name="Nordberg H.P."/>
            <person name="Cantor M.N."/>
            <person name="Hua S.X."/>
        </authorList>
    </citation>
    <scope>NUCLEOTIDE SEQUENCE [LARGE SCALE GENOMIC DNA]</scope>
    <source>
        <strain evidence="6 7">F 1598</strain>
    </source>
</reference>
<gene>
    <name evidence="6" type="ORF">PILCRDRAFT_804919</name>
</gene>
<dbReference type="InterPro" id="IPR052035">
    <property type="entry name" value="ZnF_BED_domain_contain"/>
</dbReference>
<keyword evidence="5" id="KW-0539">Nucleus</keyword>
<dbReference type="GO" id="GO:0005634">
    <property type="term" value="C:nucleus"/>
    <property type="evidence" value="ECO:0007669"/>
    <property type="project" value="UniProtKB-SubCell"/>
</dbReference>
<comment type="subcellular location">
    <subcellularLocation>
        <location evidence="1">Nucleus</location>
    </subcellularLocation>
</comment>
<evidence type="ECO:0000256" key="3">
    <source>
        <dbReference type="ARBA" id="ARBA00022771"/>
    </source>
</evidence>
<dbReference type="GO" id="GO:0008270">
    <property type="term" value="F:zinc ion binding"/>
    <property type="evidence" value="ECO:0007669"/>
    <property type="project" value="UniProtKB-KW"/>
</dbReference>
<name>A0A0C3EUN6_PILCF</name>
<dbReference type="OrthoDB" id="3252425at2759"/>
<feature type="non-terminal residue" evidence="6">
    <location>
        <position position="174"/>
    </location>
</feature>
<dbReference type="InParanoid" id="A0A0C3EUN6"/>
<evidence type="ECO:0000256" key="2">
    <source>
        <dbReference type="ARBA" id="ARBA00022723"/>
    </source>
</evidence>
<evidence type="ECO:0000256" key="5">
    <source>
        <dbReference type="ARBA" id="ARBA00023242"/>
    </source>
</evidence>
<dbReference type="Proteomes" id="UP000054166">
    <property type="component" value="Unassembled WGS sequence"/>
</dbReference>